<dbReference type="GeneID" id="107807100"/>
<dbReference type="PANTHER" id="PTHR47967">
    <property type="entry name" value="OS07G0603500 PROTEIN-RELATED"/>
    <property type="match status" value="1"/>
</dbReference>
<dbReference type="PANTHER" id="PTHR47967:SF74">
    <property type="entry name" value="ASPARTIC PROTEINASE CDR1-LIKE"/>
    <property type="match status" value="1"/>
</dbReference>
<dbReference type="GO" id="GO:0004190">
    <property type="term" value="F:aspartic-type endopeptidase activity"/>
    <property type="evidence" value="ECO:0000318"/>
    <property type="project" value="GO_Central"/>
</dbReference>
<reference evidence="3" key="1">
    <citation type="journal article" date="2014" name="Nat. Commun.">
        <title>The tobacco genome sequence and its comparison with those of tomato and potato.</title>
        <authorList>
            <person name="Sierro N."/>
            <person name="Battey J.N."/>
            <person name="Ouadi S."/>
            <person name="Bakaher N."/>
            <person name="Bovet L."/>
            <person name="Willig A."/>
            <person name="Goepfert S."/>
            <person name="Peitsch M.C."/>
            <person name="Ivanov N.V."/>
        </authorList>
    </citation>
    <scope>NUCLEOTIDE SEQUENCE [LARGE SCALE GENOMIC DNA]</scope>
</reference>
<dbReference type="RefSeq" id="XP_016486880.1">
    <property type="nucleotide sequence ID" value="XM_016631394.1"/>
</dbReference>
<dbReference type="AlphaFoldDB" id="A0A1S4BD75"/>
<reference evidence="4" key="2">
    <citation type="submission" date="2025-08" db="UniProtKB">
        <authorList>
            <consortium name="RefSeq"/>
        </authorList>
    </citation>
    <scope>IDENTIFICATION</scope>
    <source>
        <tissue evidence="4">Leaf</tissue>
    </source>
</reference>
<proteinExistence type="predicted"/>
<name>A0A1S4BD75_TOBAC</name>
<dbReference type="Gene3D" id="2.40.70.10">
    <property type="entry name" value="Acid Proteases"/>
    <property type="match status" value="1"/>
</dbReference>
<gene>
    <name evidence="4" type="primary">LOC107807100</name>
</gene>
<evidence type="ECO:0000313" key="3">
    <source>
        <dbReference type="Proteomes" id="UP000790787"/>
    </source>
</evidence>
<protein>
    <submittedName>
        <fullName evidence="4">Aspartic proteinase CDR1-like</fullName>
    </submittedName>
</protein>
<dbReference type="STRING" id="4097.A0A1S4BD75"/>
<sequence>MSGVIDLGASHASLVSQLSLTFGQKLSYCFVPRVQLDIPSKLTFGDNRVIVKPTFVHYFLTLLGIPVGEQKHDLVVNFSTIFQEENIVIDLGTTYTFLAAPFYNQFDTLVREAIKVEPWDDNSSSGLSLCYKDLKGTDIPPMTLYFIGADVLLSGENIMPPILNSSRIQCLAFKRPEDQSFFGNMAQSNFLVGYNLDKNDRIFQGH</sequence>
<dbReference type="PaxDb" id="4097-A0A1S4BD75"/>
<dbReference type="PROSITE" id="PS51767">
    <property type="entry name" value="PEPTIDASE_A1"/>
    <property type="match status" value="1"/>
</dbReference>
<dbReference type="InterPro" id="IPR051708">
    <property type="entry name" value="Plant_Aspart_Prot_A1"/>
</dbReference>
<dbReference type="GO" id="GO:0005576">
    <property type="term" value="C:extracellular region"/>
    <property type="evidence" value="ECO:0000318"/>
    <property type="project" value="GO_Central"/>
</dbReference>
<evidence type="ECO:0000256" key="1">
    <source>
        <dbReference type="ARBA" id="ARBA00022670"/>
    </source>
</evidence>
<keyword evidence="2" id="KW-0378">Hydrolase</keyword>
<evidence type="ECO:0000313" key="4">
    <source>
        <dbReference type="RefSeq" id="XP_016486880.2"/>
    </source>
</evidence>
<keyword evidence="1" id="KW-0645">Protease</keyword>
<dbReference type="KEGG" id="nta:107807100"/>
<dbReference type="RefSeq" id="XP_016486880.2">
    <property type="nucleotide sequence ID" value="XM_016631394.2"/>
</dbReference>
<keyword evidence="3" id="KW-1185">Reference proteome</keyword>
<organism evidence="3 4">
    <name type="scientific">Nicotiana tabacum</name>
    <name type="common">Common tobacco</name>
    <dbReference type="NCBI Taxonomy" id="4097"/>
    <lineage>
        <taxon>Eukaryota</taxon>
        <taxon>Viridiplantae</taxon>
        <taxon>Streptophyta</taxon>
        <taxon>Embryophyta</taxon>
        <taxon>Tracheophyta</taxon>
        <taxon>Spermatophyta</taxon>
        <taxon>Magnoliopsida</taxon>
        <taxon>eudicotyledons</taxon>
        <taxon>Gunneridae</taxon>
        <taxon>Pentapetalae</taxon>
        <taxon>asterids</taxon>
        <taxon>lamiids</taxon>
        <taxon>Solanales</taxon>
        <taxon>Solanaceae</taxon>
        <taxon>Nicotianoideae</taxon>
        <taxon>Nicotianeae</taxon>
        <taxon>Nicotiana</taxon>
    </lineage>
</organism>
<dbReference type="OrthoDB" id="1741242at2759"/>
<dbReference type="OMA" id="RIQCLAF"/>
<dbReference type="InterPro" id="IPR021109">
    <property type="entry name" value="Peptidase_aspartic_dom_sf"/>
</dbReference>
<accession>A0A1S4BD75</accession>
<dbReference type="GO" id="GO:0006508">
    <property type="term" value="P:proteolysis"/>
    <property type="evidence" value="ECO:0007669"/>
    <property type="project" value="UniProtKB-KW"/>
</dbReference>
<dbReference type="Proteomes" id="UP000790787">
    <property type="component" value="Chromosome 19"/>
</dbReference>
<dbReference type="SUPFAM" id="SSF50630">
    <property type="entry name" value="Acid proteases"/>
    <property type="match status" value="1"/>
</dbReference>
<dbReference type="Pfam" id="PF14541">
    <property type="entry name" value="TAXi_C"/>
    <property type="match status" value="1"/>
</dbReference>
<dbReference type="InterPro" id="IPR033121">
    <property type="entry name" value="PEPTIDASE_A1"/>
</dbReference>
<evidence type="ECO:0000256" key="2">
    <source>
        <dbReference type="ARBA" id="ARBA00022801"/>
    </source>
</evidence>
<dbReference type="InterPro" id="IPR032799">
    <property type="entry name" value="TAXi_C"/>
</dbReference>